<protein>
    <submittedName>
        <fullName evidence="4">Tetratricopeptide repeat-containing protein</fullName>
    </submittedName>
</protein>
<reference evidence="4 5" key="1">
    <citation type="submission" date="2017-04" db="EMBL/GenBank/DDBJ databases">
        <authorList>
            <person name="Afonso C.L."/>
            <person name="Miller P.J."/>
            <person name="Scott M.A."/>
            <person name="Spackman E."/>
            <person name="Goraichik I."/>
            <person name="Dimitrov K.M."/>
            <person name="Suarez D.L."/>
            <person name="Swayne D.E."/>
        </authorList>
    </citation>
    <scope>NUCLEOTIDE SEQUENCE [LARGE SCALE GENOMIC DNA]</scope>
    <source>
        <strain evidence="4 5">DSM 11270</strain>
    </source>
</reference>
<dbReference type="STRING" id="656914.SAMN00017405_1756"/>
<keyword evidence="1" id="KW-0802">TPR repeat</keyword>
<keyword evidence="3" id="KW-1133">Transmembrane helix</keyword>
<feature type="repeat" description="TPR" evidence="1">
    <location>
        <begin position="192"/>
        <end position="225"/>
    </location>
</feature>
<dbReference type="Proteomes" id="UP000192731">
    <property type="component" value="Unassembled WGS sequence"/>
</dbReference>
<evidence type="ECO:0000256" key="2">
    <source>
        <dbReference type="SAM" id="MobiDB-lite"/>
    </source>
</evidence>
<keyword evidence="3" id="KW-0812">Transmembrane</keyword>
<evidence type="ECO:0000313" key="4">
    <source>
        <dbReference type="EMBL" id="SMB87759.1"/>
    </source>
</evidence>
<name>A0A1W1V325_DESTI</name>
<dbReference type="RefSeq" id="WP_084052739.1">
    <property type="nucleotide sequence ID" value="NZ_FWWT01000014.1"/>
</dbReference>
<dbReference type="SUPFAM" id="SSF48452">
    <property type="entry name" value="TPR-like"/>
    <property type="match status" value="1"/>
</dbReference>
<keyword evidence="5" id="KW-1185">Reference proteome</keyword>
<dbReference type="Pfam" id="PF13181">
    <property type="entry name" value="TPR_8"/>
    <property type="match status" value="2"/>
</dbReference>
<dbReference type="PROSITE" id="PS50005">
    <property type="entry name" value="TPR"/>
    <property type="match status" value="1"/>
</dbReference>
<feature type="region of interest" description="Disordered" evidence="2">
    <location>
        <begin position="451"/>
        <end position="471"/>
    </location>
</feature>
<dbReference type="InterPro" id="IPR011990">
    <property type="entry name" value="TPR-like_helical_dom_sf"/>
</dbReference>
<keyword evidence="3" id="KW-0472">Membrane</keyword>
<evidence type="ECO:0000256" key="1">
    <source>
        <dbReference type="PROSITE-ProRule" id="PRU00339"/>
    </source>
</evidence>
<dbReference type="OrthoDB" id="1947780at2"/>
<organism evidence="4 5">
    <name type="scientific">Desulfonispora thiosulfatigenes DSM 11270</name>
    <dbReference type="NCBI Taxonomy" id="656914"/>
    <lineage>
        <taxon>Bacteria</taxon>
        <taxon>Bacillati</taxon>
        <taxon>Bacillota</taxon>
        <taxon>Clostridia</taxon>
        <taxon>Eubacteriales</taxon>
        <taxon>Peptococcaceae</taxon>
        <taxon>Desulfonispora</taxon>
    </lineage>
</organism>
<evidence type="ECO:0000256" key="3">
    <source>
        <dbReference type="SAM" id="Phobius"/>
    </source>
</evidence>
<evidence type="ECO:0000313" key="5">
    <source>
        <dbReference type="Proteomes" id="UP000192731"/>
    </source>
</evidence>
<accession>A0A1W1V325</accession>
<dbReference type="AlphaFoldDB" id="A0A1W1V325"/>
<feature type="transmembrane region" description="Helical" evidence="3">
    <location>
        <begin position="12"/>
        <end position="33"/>
    </location>
</feature>
<sequence length="517" mass="59437">MDNNKKITKRIIISLIILGITYASLPTILYSAANYYEGQKESKNIAEGLYKKITKYFPHSSKAPNSLEALIISNNVQGESIFITNHFTSSNPNTYIPTAKGVEYYKLLVQKYPNSQQAKAVPLKIGQYYESIGYYGEAEKYFLQGLTEDRESFVASESNYHLIKLYLKSKSPQKALEYIEIYRKNYPESLKAEMYLLAGDAYQTLGDFKRAEKSYKNILKLEQGQDDSDLMDEKATNSFYKEKMEEKLFQNQRKLANINQEKAIIQGFLGKDGEALKNVAIFLIDENREKVNFCTSDIEDYPVTYVNDKGHYEFRDIIPGKYSIGLGISKKDLAGYTLVPEQQIYEVTAAQTLNVDLKLVPLLQVKQPEIKEESENITLQWEQVKDAHHYTLIAGWVKRNKDGVSFNSAELRENIPTNEIVLAKDELLEFNCPQQKLDEKNIDLAEGKQKAKAKIKENQNESEKEKERYPSLLHKDGQHEFAWSIKAYDRDNNLITDSSGFELFINQSLNTFFIPEK</sequence>
<dbReference type="Gene3D" id="1.25.40.10">
    <property type="entry name" value="Tetratricopeptide repeat domain"/>
    <property type="match status" value="1"/>
</dbReference>
<dbReference type="InterPro" id="IPR019734">
    <property type="entry name" value="TPR_rpt"/>
</dbReference>
<dbReference type="EMBL" id="FWWT01000014">
    <property type="protein sequence ID" value="SMB87759.1"/>
    <property type="molecule type" value="Genomic_DNA"/>
</dbReference>
<gene>
    <name evidence="4" type="ORF">SAMN00017405_1756</name>
</gene>
<proteinExistence type="predicted"/>